<dbReference type="Proteomes" id="UP001355653">
    <property type="component" value="Unassembled WGS sequence"/>
</dbReference>
<accession>A0ABU6D659</accession>
<evidence type="ECO:0000313" key="2">
    <source>
        <dbReference type="EMBL" id="MEB4793214.1"/>
    </source>
</evidence>
<feature type="domain" description="DUF7210" evidence="1">
    <location>
        <begin position="13"/>
        <end position="50"/>
    </location>
</feature>
<evidence type="ECO:0000259" key="1">
    <source>
        <dbReference type="Pfam" id="PF23843"/>
    </source>
</evidence>
<comment type="caution">
    <text evidence="2">The sequence shown here is derived from an EMBL/GenBank/DDBJ whole genome shotgun (WGS) entry which is preliminary data.</text>
</comment>
<dbReference type="Pfam" id="PF23843">
    <property type="entry name" value="DUF7210"/>
    <property type="match status" value="1"/>
</dbReference>
<sequence length="63" mass="6921">MTTKAQEEKPKTVKVKFTQNVKYRGAYYSAGEKLDIPAEEKAALIKDDVIAGSATIEDDDGDQ</sequence>
<dbReference type="InterPro" id="IPR055634">
    <property type="entry name" value="DUF7210"/>
</dbReference>
<reference evidence="2 3" key="1">
    <citation type="submission" date="2023-03" db="EMBL/GenBank/DDBJ databases">
        <title>Bacillus Genome Sequencing.</title>
        <authorList>
            <person name="Dunlap C."/>
        </authorList>
    </citation>
    <scope>NUCLEOTIDE SEQUENCE [LARGE SCALE GENOMIC DNA]</scope>
    <source>
        <strain evidence="2 3">NRS-1351</strain>
    </source>
</reference>
<keyword evidence="3" id="KW-1185">Reference proteome</keyword>
<proteinExistence type="predicted"/>
<protein>
    <recommendedName>
        <fullName evidence="1">DUF7210 domain-containing protein</fullName>
    </recommendedName>
</protein>
<dbReference type="EMBL" id="JAROBY010000008">
    <property type="protein sequence ID" value="MEB4793214.1"/>
    <property type="molecule type" value="Genomic_DNA"/>
</dbReference>
<evidence type="ECO:0000313" key="3">
    <source>
        <dbReference type="Proteomes" id="UP001355653"/>
    </source>
</evidence>
<gene>
    <name evidence="2" type="ORF">P5G65_04850</name>
</gene>
<dbReference type="RefSeq" id="WP_127452348.1">
    <property type="nucleotide sequence ID" value="NZ_JAROBY010000008.1"/>
</dbReference>
<name>A0ABU6D659_9BACL</name>
<organism evidence="2 3">
    <name type="scientific">Paenibacillus chondroitinus</name>
    <dbReference type="NCBI Taxonomy" id="59842"/>
    <lineage>
        <taxon>Bacteria</taxon>
        <taxon>Bacillati</taxon>
        <taxon>Bacillota</taxon>
        <taxon>Bacilli</taxon>
        <taxon>Bacillales</taxon>
        <taxon>Paenibacillaceae</taxon>
        <taxon>Paenibacillus</taxon>
    </lineage>
</organism>